<dbReference type="PANTHER" id="PTHR46060:SF2">
    <property type="entry name" value="HISTONE-LYSINE N-METHYLTRANSFERASE SETMAR"/>
    <property type="match status" value="1"/>
</dbReference>
<organism evidence="2 3">
    <name type="scientific">Acromyrmex insinuator</name>
    <dbReference type="NCBI Taxonomy" id="230686"/>
    <lineage>
        <taxon>Eukaryota</taxon>
        <taxon>Metazoa</taxon>
        <taxon>Ecdysozoa</taxon>
        <taxon>Arthropoda</taxon>
        <taxon>Hexapoda</taxon>
        <taxon>Insecta</taxon>
        <taxon>Pterygota</taxon>
        <taxon>Neoptera</taxon>
        <taxon>Endopterygota</taxon>
        <taxon>Hymenoptera</taxon>
        <taxon>Apocrita</taxon>
        <taxon>Aculeata</taxon>
        <taxon>Formicoidea</taxon>
        <taxon>Formicidae</taxon>
        <taxon>Myrmicinae</taxon>
        <taxon>Acromyrmex</taxon>
    </lineage>
</organism>
<comment type="caution">
    <text evidence="2">The sequence shown here is derived from an EMBL/GenBank/DDBJ whole genome shotgun (WGS) entry which is preliminary data.</text>
</comment>
<dbReference type="AlphaFoldDB" id="A0A836F4R5"/>
<keyword evidence="3" id="KW-1185">Reference proteome</keyword>
<evidence type="ECO:0000259" key="1">
    <source>
        <dbReference type="Pfam" id="PF17906"/>
    </source>
</evidence>
<dbReference type="GO" id="GO:0005634">
    <property type="term" value="C:nucleus"/>
    <property type="evidence" value="ECO:0007669"/>
    <property type="project" value="TreeGrafter"/>
</dbReference>
<dbReference type="Proteomes" id="UP000667349">
    <property type="component" value="Unassembled WGS sequence"/>
</dbReference>
<feature type="non-terminal residue" evidence="2">
    <location>
        <position position="1"/>
    </location>
</feature>
<feature type="non-terminal residue" evidence="2">
    <location>
        <position position="109"/>
    </location>
</feature>
<evidence type="ECO:0000313" key="3">
    <source>
        <dbReference type="Proteomes" id="UP000667349"/>
    </source>
</evidence>
<dbReference type="GO" id="GO:0046975">
    <property type="term" value="F:histone H3K36 methyltransferase activity"/>
    <property type="evidence" value="ECO:0007669"/>
    <property type="project" value="TreeGrafter"/>
</dbReference>
<dbReference type="GO" id="GO:0000793">
    <property type="term" value="C:condensed chromosome"/>
    <property type="evidence" value="ECO:0007669"/>
    <property type="project" value="TreeGrafter"/>
</dbReference>
<name>A0A836F4R5_9HYME</name>
<proteinExistence type="predicted"/>
<sequence length="109" mass="12914">KDMNSTDIHVIFLYEYKLGNNAAKAARNINQAFGENTVNDRKVQRWFEKFRSDDFSLQNERRRPKTSVKNSSIWLREMAIWIRLAFKLLDLLSSSSSRNEEELFLKDNP</sequence>
<dbReference type="GO" id="GO:0015074">
    <property type="term" value="P:DNA integration"/>
    <property type="evidence" value="ECO:0007669"/>
    <property type="project" value="TreeGrafter"/>
</dbReference>
<dbReference type="PANTHER" id="PTHR46060">
    <property type="entry name" value="MARINER MOS1 TRANSPOSASE-LIKE PROTEIN"/>
    <property type="match status" value="1"/>
</dbReference>
<reference evidence="2" key="1">
    <citation type="submission" date="2020-02" db="EMBL/GenBank/DDBJ databases">
        <title>Relaxed selection underlies rapid genomic changes in the transitions from sociality to social parasitism in ants.</title>
        <authorList>
            <person name="Bi X."/>
        </authorList>
    </citation>
    <scope>NUCLEOTIDE SEQUENCE</scope>
    <source>
        <strain evidence="2">BGI-DK2013a</strain>
        <tissue evidence="2">Whole body</tissue>
    </source>
</reference>
<keyword evidence="2" id="KW-0808">Transferase</keyword>
<dbReference type="GO" id="GO:0044547">
    <property type="term" value="F:DNA topoisomerase binding"/>
    <property type="evidence" value="ECO:0007669"/>
    <property type="project" value="TreeGrafter"/>
</dbReference>
<dbReference type="InterPro" id="IPR041426">
    <property type="entry name" value="Mos1_HTH"/>
</dbReference>
<dbReference type="Pfam" id="PF17906">
    <property type="entry name" value="HTH_48"/>
    <property type="match status" value="1"/>
</dbReference>
<dbReference type="GO" id="GO:0006303">
    <property type="term" value="P:double-strand break repair via nonhomologous end joining"/>
    <property type="evidence" value="ECO:0007669"/>
    <property type="project" value="TreeGrafter"/>
</dbReference>
<dbReference type="GO" id="GO:0044774">
    <property type="term" value="P:mitotic DNA integrity checkpoint signaling"/>
    <property type="evidence" value="ECO:0007669"/>
    <property type="project" value="TreeGrafter"/>
</dbReference>
<dbReference type="GO" id="GO:0032259">
    <property type="term" value="P:methylation"/>
    <property type="evidence" value="ECO:0007669"/>
    <property type="project" value="UniProtKB-KW"/>
</dbReference>
<dbReference type="GO" id="GO:0042800">
    <property type="term" value="F:histone H3K4 methyltransferase activity"/>
    <property type="evidence" value="ECO:0007669"/>
    <property type="project" value="TreeGrafter"/>
</dbReference>
<dbReference type="InterPro" id="IPR052709">
    <property type="entry name" value="Transposase-MT_Hybrid"/>
</dbReference>
<gene>
    <name evidence="2" type="primary">Setmar_66</name>
    <name evidence="2" type="ORF">G6Z75_0004637</name>
</gene>
<feature type="domain" description="Mos1 transposase HTH" evidence="1">
    <location>
        <begin position="6"/>
        <end position="54"/>
    </location>
</feature>
<dbReference type="Gene3D" id="1.10.10.1450">
    <property type="match status" value="1"/>
</dbReference>
<dbReference type="GO" id="GO:0000729">
    <property type="term" value="P:DNA double-strand break processing"/>
    <property type="evidence" value="ECO:0007669"/>
    <property type="project" value="TreeGrafter"/>
</dbReference>
<dbReference type="GO" id="GO:0000014">
    <property type="term" value="F:single-stranded DNA endodeoxyribonuclease activity"/>
    <property type="evidence" value="ECO:0007669"/>
    <property type="project" value="TreeGrafter"/>
</dbReference>
<accession>A0A836F4R5</accession>
<protein>
    <submittedName>
        <fullName evidence="2">SETMR methyltransferase</fullName>
    </submittedName>
</protein>
<keyword evidence="2" id="KW-0489">Methyltransferase</keyword>
<dbReference type="GO" id="GO:0003690">
    <property type="term" value="F:double-stranded DNA binding"/>
    <property type="evidence" value="ECO:0007669"/>
    <property type="project" value="TreeGrafter"/>
</dbReference>
<dbReference type="GO" id="GO:0035861">
    <property type="term" value="C:site of double-strand break"/>
    <property type="evidence" value="ECO:0007669"/>
    <property type="project" value="TreeGrafter"/>
</dbReference>
<evidence type="ECO:0000313" key="2">
    <source>
        <dbReference type="EMBL" id="KAG5312912.1"/>
    </source>
</evidence>
<dbReference type="GO" id="GO:0003697">
    <property type="term" value="F:single-stranded DNA binding"/>
    <property type="evidence" value="ECO:0007669"/>
    <property type="project" value="TreeGrafter"/>
</dbReference>
<dbReference type="EMBL" id="JAANHZ010000274">
    <property type="protein sequence ID" value="KAG5312912.1"/>
    <property type="molecule type" value="Genomic_DNA"/>
</dbReference>
<dbReference type="GO" id="GO:0031297">
    <property type="term" value="P:replication fork processing"/>
    <property type="evidence" value="ECO:0007669"/>
    <property type="project" value="TreeGrafter"/>
</dbReference>